<sequence>MQCLRFVNGKKCSVNTVGASLSAVACVVAFIAFIAEINSEGWQYRGKVWLDAPIERQVPFRNPKVVFVVVQTRPSPGWCRMLMTAVVTNVSVISIGMGGNYSHTIRANWLLNFLDDEGLHDDDVLVMFDGADTFFTDEINRKEMLDPFIKMSPPLPTFFNQTAIYRGDAWPPMLHMAEPDCYAPQLNITYNPQNESHWDRCARFYAMGLSEAKTFGAERLLGLPPPVRGHLNSGGIVGRVWAYKEAFNVYLKFRETSSKWWCDQTMWTILFIWSAGNATGVDPKYIIRRGIISLDYDKRYFYYPTAAYNTRAMIGHFTGNPHQWLRYLPKYFTRLPWYRNLAGNNTYRQSVVEALRNTTVITYKYTREKVLKSYEDVCNLEEMTDPDFVVDPLDK</sequence>
<dbReference type="PANTHER" id="PTHR36587">
    <property type="entry name" value="EXPRESSION SITE-ASSOCIATED GENE 3 (ESAG3)-LIKE PROTEIN"/>
    <property type="match status" value="1"/>
</dbReference>
<reference evidence="3" key="1">
    <citation type="journal article" date="2010" name="PLoS Negl. Trop. Dis.">
        <title>The genome sequence of Trypanosoma brucei gambiense, causative agent of chronic human african trypanosomiasis.</title>
        <authorList>
            <person name="Jackson A.P."/>
            <person name="Sanders M."/>
            <person name="Berry A."/>
            <person name="McQuillan J."/>
            <person name="Aslett M.A."/>
            <person name="Quail M.A."/>
            <person name="Chukualim B."/>
            <person name="Capewell P."/>
            <person name="MacLeod A."/>
            <person name="Melville S.E."/>
            <person name="Gibson W."/>
            <person name="Barry J.D."/>
            <person name="Berriman M."/>
            <person name="Hertz-Fowler C."/>
        </authorList>
    </citation>
    <scope>NUCLEOTIDE SEQUENCE [LARGE SCALE GENOMIC DNA]</scope>
    <source>
        <strain evidence="3">MHOM/CI/86/DAL972</strain>
    </source>
</reference>
<proteinExistence type="predicted"/>
<dbReference type="EMBL" id="FN554972">
    <property type="protein sequence ID" value="CBH14915.1"/>
    <property type="molecule type" value="Genomic_DNA"/>
</dbReference>
<keyword evidence="1" id="KW-1133">Transmembrane helix</keyword>
<dbReference type="Proteomes" id="UP000002316">
    <property type="component" value="Chromosome 9"/>
</dbReference>
<keyword evidence="1" id="KW-0472">Membrane</keyword>
<evidence type="ECO:0000313" key="3">
    <source>
        <dbReference type="Proteomes" id="UP000002316"/>
    </source>
</evidence>
<dbReference type="CDD" id="cd22997">
    <property type="entry name" value="GT_LH"/>
    <property type="match status" value="1"/>
</dbReference>
<evidence type="ECO:0000313" key="2">
    <source>
        <dbReference type="EMBL" id="CBH14915.1"/>
    </source>
</evidence>
<feature type="transmembrane region" description="Helical" evidence="1">
    <location>
        <begin position="12"/>
        <end position="35"/>
    </location>
</feature>
<dbReference type="VEuPathDB" id="TriTrypDB:Tbg972.9.9910"/>
<dbReference type="RefSeq" id="XP_011777181.1">
    <property type="nucleotide sequence ID" value="XM_011778879.1"/>
</dbReference>
<organism evidence="2 3">
    <name type="scientific">Trypanosoma brucei gambiense (strain MHOM/CI/86/DAL972)</name>
    <dbReference type="NCBI Taxonomy" id="679716"/>
    <lineage>
        <taxon>Eukaryota</taxon>
        <taxon>Discoba</taxon>
        <taxon>Euglenozoa</taxon>
        <taxon>Kinetoplastea</taxon>
        <taxon>Metakinetoplastina</taxon>
        <taxon>Trypanosomatida</taxon>
        <taxon>Trypanosomatidae</taxon>
        <taxon>Trypanosoma</taxon>
    </lineage>
</organism>
<protein>
    <submittedName>
        <fullName evidence="2">Expression site-associated gene 3 (ESAG3) protein, putative</fullName>
    </submittedName>
</protein>
<dbReference type="OrthoDB" id="271034at2759"/>
<gene>
    <name evidence="2" type="ORF">TbgDal_IX9910</name>
</gene>
<accession>C9ZZR6</accession>
<dbReference type="PROSITE" id="PS51257">
    <property type="entry name" value="PROKAR_LIPOPROTEIN"/>
    <property type="match status" value="1"/>
</dbReference>
<evidence type="ECO:0000256" key="1">
    <source>
        <dbReference type="SAM" id="Phobius"/>
    </source>
</evidence>
<dbReference type="PANTHER" id="PTHR36587:SF2">
    <property type="entry name" value="EXPRESSION SITE-ASSOCIATED GENE 3 (ESAG3)-LIKE PROTEIN"/>
    <property type="match status" value="1"/>
</dbReference>
<dbReference type="AlphaFoldDB" id="C9ZZR6"/>
<name>C9ZZR6_TRYB9</name>
<keyword evidence="1" id="KW-0812">Transmembrane</keyword>
<dbReference type="KEGG" id="tbg:TbgDal_IX9910"/>
<dbReference type="GeneID" id="23861065"/>